<evidence type="ECO:0000256" key="1">
    <source>
        <dbReference type="ARBA" id="ARBA00023136"/>
    </source>
</evidence>
<keyword evidence="1" id="KW-0472">Membrane</keyword>
<dbReference type="EMBL" id="FQUK01000002">
    <property type="protein sequence ID" value="SHE30836.1"/>
    <property type="molecule type" value="Genomic_DNA"/>
</dbReference>
<feature type="chain" id="PRO_5011957013" description="LppC lipoprotein" evidence="2">
    <location>
        <begin position="25"/>
        <end position="448"/>
    </location>
</feature>
<evidence type="ECO:0000313" key="4">
    <source>
        <dbReference type="Proteomes" id="UP000242857"/>
    </source>
</evidence>
<keyword evidence="4" id="KW-1185">Reference proteome</keyword>
<dbReference type="Proteomes" id="UP000242857">
    <property type="component" value="Unassembled WGS sequence"/>
</dbReference>
<accession>A0A1M4SF63</accession>
<dbReference type="RefSeq" id="WP_072754751.1">
    <property type="nucleotide sequence ID" value="NZ_FQUK01000002.1"/>
</dbReference>
<dbReference type="Pfam" id="PF04348">
    <property type="entry name" value="LppC"/>
    <property type="match status" value="1"/>
</dbReference>
<dbReference type="InterPro" id="IPR028082">
    <property type="entry name" value="Peripla_BP_I"/>
</dbReference>
<dbReference type="InterPro" id="IPR007443">
    <property type="entry name" value="LpoA"/>
</dbReference>
<dbReference type="Gene3D" id="3.40.50.2300">
    <property type="match status" value="2"/>
</dbReference>
<dbReference type="STRING" id="213588.SAMN02745204_00176"/>
<organism evidence="3 4">
    <name type="scientific">Thermomonas hydrothermalis</name>
    <dbReference type="NCBI Taxonomy" id="213588"/>
    <lineage>
        <taxon>Bacteria</taxon>
        <taxon>Pseudomonadati</taxon>
        <taxon>Pseudomonadota</taxon>
        <taxon>Gammaproteobacteria</taxon>
        <taxon>Lysobacterales</taxon>
        <taxon>Lysobacteraceae</taxon>
        <taxon>Thermomonas</taxon>
    </lineage>
</organism>
<dbReference type="GO" id="GO:0030234">
    <property type="term" value="F:enzyme regulator activity"/>
    <property type="evidence" value="ECO:0007669"/>
    <property type="project" value="TreeGrafter"/>
</dbReference>
<feature type="signal peptide" evidence="2">
    <location>
        <begin position="1"/>
        <end position="24"/>
    </location>
</feature>
<name>A0A1M4SF63_9GAMM</name>
<keyword evidence="2" id="KW-0732">Signal</keyword>
<dbReference type="GO" id="GO:0009252">
    <property type="term" value="P:peptidoglycan biosynthetic process"/>
    <property type="evidence" value="ECO:0007669"/>
    <property type="project" value="TreeGrafter"/>
</dbReference>
<reference evidence="4" key="1">
    <citation type="submission" date="2016-11" db="EMBL/GenBank/DDBJ databases">
        <authorList>
            <person name="Varghese N."/>
            <person name="Submissions S."/>
        </authorList>
    </citation>
    <scope>NUCLEOTIDE SEQUENCE [LARGE SCALE GENOMIC DNA]</scope>
    <source>
        <strain evidence="4">DSM 14834</strain>
    </source>
</reference>
<sequence length="448" mass="47020">MALIRFASLVLLLALAGCTTVAPKAPPPPPYAAATVQAQTLAAGHAALTGPARRDNAEAILQLLAGLDDATLTRDAARLSANDPLYPFVARVLQQRGLPLPHPLSQSEFRFGAADRPPAASDGWRPPLRVAVLLPLTGPQAPAAAAVRDGYLAGYYNSNRPRPQVRFYDTTGGVRAALARAAADGNDAAVGPLIREDVDAVFADTPPLPLLALNRGEHMPPEGSAAFSLSPEDEGVSLAEALLEGHYRHVLLIVGDDDAQRRTAATAQARLQQRNVQVSRLAYAPAMTDSLTSAAQQAHPDAVLLLLKGAQARVVVPQLALANLAGLPRYAGSQITQGTGNPTQDAALDGTLFPTEPWLAQRIPSLPTQREAAARVDTAQGPAARLFAFGLDAWQLTGMLESLARQPQTTLTGATGRLSLDAFGMVVRRPGWSRFSGGVPVPVTDATP</sequence>
<dbReference type="AlphaFoldDB" id="A0A1M4SF63"/>
<dbReference type="GO" id="GO:0031241">
    <property type="term" value="C:periplasmic side of cell outer membrane"/>
    <property type="evidence" value="ECO:0007669"/>
    <property type="project" value="TreeGrafter"/>
</dbReference>
<evidence type="ECO:0000313" key="3">
    <source>
        <dbReference type="EMBL" id="SHE30836.1"/>
    </source>
</evidence>
<evidence type="ECO:0008006" key="5">
    <source>
        <dbReference type="Google" id="ProtNLM"/>
    </source>
</evidence>
<dbReference type="SUPFAM" id="SSF53822">
    <property type="entry name" value="Periplasmic binding protein-like I"/>
    <property type="match status" value="1"/>
</dbReference>
<dbReference type="CDD" id="cd06339">
    <property type="entry name" value="PBP1_YraM_LppC_lipoprotein-like"/>
    <property type="match status" value="1"/>
</dbReference>
<gene>
    <name evidence="3" type="ORF">SAMN02745204_00176</name>
</gene>
<evidence type="ECO:0000256" key="2">
    <source>
        <dbReference type="SAM" id="SignalP"/>
    </source>
</evidence>
<proteinExistence type="predicted"/>
<dbReference type="PROSITE" id="PS51257">
    <property type="entry name" value="PROKAR_LIPOPROTEIN"/>
    <property type="match status" value="1"/>
</dbReference>
<dbReference type="PANTHER" id="PTHR38038:SF1">
    <property type="entry name" value="PENICILLIN-BINDING PROTEIN ACTIVATOR LPOA"/>
    <property type="match status" value="1"/>
</dbReference>
<dbReference type="PANTHER" id="PTHR38038">
    <property type="entry name" value="PENICILLIN-BINDING PROTEIN ACTIVATOR LPOA"/>
    <property type="match status" value="1"/>
</dbReference>
<protein>
    <recommendedName>
        <fullName evidence="5">LppC lipoprotein</fullName>
    </recommendedName>
</protein>